<dbReference type="Pfam" id="PF01497">
    <property type="entry name" value="Peripla_BP_2"/>
    <property type="match status" value="1"/>
</dbReference>
<dbReference type="EMBL" id="BAAAFN010000015">
    <property type="protein sequence ID" value="GAA0233477.1"/>
    <property type="molecule type" value="Genomic_DNA"/>
</dbReference>
<evidence type="ECO:0000313" key="4">
    <source>
        <dbReference type="Proteomes" id="UP001501176"/>
    </source>
</evidence>
<dbReference type="NCBIfam" id="NF038402">
    <property type="entry name" value="TroA_like"/>
    <property type="match status" value="1"/>
</dbReference>
<dbReference type="InterPro" id="IPR051030">
    <property type="entry name" value="Vitamin_B12-ABC_binding"/>
</dbReference>
<name>A0ABP3DMP6_9BURK</name>
<gene>
    <name evidence="3" type="ORF">GCM10009125_23010</name>
</gene>
<dbReference type="CDD" id="cd01144">
    <property type="entry name" value="BtuF"/>
    <property type="match status" value="1"/>
</dbReference>
<proteinExistence type="predicted"/>
<evidence type="ECO:0000259" key="2">
    <source>
        <dbReference type="PROSITE" id="PS50983"/>
    </source>
</evidence>
<keyword evidence="1" id="KW-0732">Signal</keyword>
<dbReference type="Proteomes" id="UP001501176">
    <property type="component" value="Unassembled WGS sequence"/>
</dbReference>
<dbReference type="Gene3D" id="3.40.50.1980">
    <property type="entry name" value="Nitrogenase molybdenum iron protein domain"/>
    <property type="match status" value="2"/>
</dbReference>
<accession>A0ABP3DMP6</accession>
<dbReference type="PROSITE" id="PS50983">
    <property type="entry name" value="FE_B12_PBP"/>
    <property type="match status" value="1"/>
</dbReference>
<dbReference type="InterPro" id="IPR002491">
    <property type="entry name" value="ABC_transptr_periplasmic_BD"/>
</dbReference>
<organism evidence="3 4">
    <name type="scientific">Castellaniella daejeonensis</name>
    <dbReference type="NCBI Taxonomy" id="659013"/>
    <lineage>
        <taxon>Bacteria</taxon>
        <taxon>Pseudomonadati</taxon>
        <taxon>Pseudomonadota</taxon>
        <taxon>Betaproteobacteria</taxon>
        <taxon>Burkholderiales</taxon>
        <taxon>Alcaligenaceae</taxon>
        <taxon>Castellaniella</taxon>
    </lineage>
</organism>
<evidence type="ECO:0000256" key="1">
    <source>
        <dbReference type="ARBA" id="ARBA00022729"/>
    </source>
</evidence>
<keyword evidence="4" id="KW-1185">Reference proteome</keyword>
<dbReference type="InterPro" id="IPR054828">
    <property type="entry name" value="Vit_B12_bind_prot"/>
</dbReference>
<protein>
    <submittedName>
        <fullName evidence="3">Cobalamin-binding protein</fullName>
    </submittedName>
</protein>
<dbReference type="SUPFAM" id="SSF53807">
    <property type="entry name" value="Helical backbone' metal receptor"/>
    <property type="match status" value="1"/>
</dbReference>
<comment type="caution">
    <text evidence="3">The sequence shown here is derived from an EMBL/GenBank/DDBJ whole genome shotgun (WGS) entry which is preliminary data.</text>
</comment>
<dbReference type="PANTHER" id="PTHR42860:SF1">
    <property type="entry name" value="VITAMIN B12-BINDING PROTEIN"/>
    <property type="match status" value="1"/>
</dbReference>
<dbReference type="PANTHER" id="PTHR42860">
    <property type="entry name" value="VITAMIN B12-BINDING PROTEIN"/>
    <property type="match status" value="1"/>
</dbReference>
<dbReference type="RefSeq" id="WP_325124556.1">
    <property type="nucleotide sequence ID" value="NZ_BAAAFN010000015.1"/>
</dbReference>
<feature type="domain" description="Fe/B12 periplasmic-binding" evidence="2">
    <location>
        <begin position="42"/>
        <end position="294"/>
    </location>
</feature>
<sequence length="295" mass="31529">MTRATGGSSGLRRRILGLASAAILGLCSAAWAGAVRHGTPPRIVTLAPNATELVYAAGAGTDIVGTVLRSDYPPEARAIPRIGDGIQFSEEAILALHPTLVVGWQPTDGTRALEQRLAPLGVPLVYANPKSLDDIPALVRDLGERLGTRAAAGEAALSLERRIRALWPAPPPPQSVFIEISADPLYTLGRDPLTNDLLGRCGGVNPYAGSLLAAPQVSVESVLRLNPQVMILSPYGSETLAARRDWWARHGLEAARARRIYAIDPDWLHRPGPRLVDAAEAICADLREARTRQSH</sequence>
<evidence type="ECO:0000313" key="3">
    <source>
        <dbReference type="EMBL" id="GAA0233477.1"/>
    </source>
</evidence>
<reference evidence="4" key="1">
    <citation type="journal article" date="2019" name="Int. J. Syst. Evol. Microbiol.">
        <title>The Global Catalogue of Microorganisms (GCM) 10K type strain sequencing project: providing services to taxonomists for standard genome sequencing and annotation.</title>
        <authorList>
            <consortium name="The Broad Institute Genomics Platform"/>
            <consortium name="The Broad Institute Genome Sequencing Center for Infectious Disease"/>
            <person name="Wu L."/>
            <person name="Ma J."/>
        </authorList>
    </citation>
    <scope>NUCLEOTIDE SEQUENCE [LARGE SCALE GENOMIC DNA]</scope>
    <source>
        <strain evidence="4">JCM 16240</strain>
    </source>
</reference>